<evidence type="ECO:0000313" key="2">
    <source>
        <dbReference type="EMBL" id="RXK10921.1"/>
    </source>
</evidence>
<dbReference type="PANTHER" id="PTHR30292:SF0">
    <property type="entry name" value="5-OXOPROLINASE SUBUNIT A"/>
    <property type="match status" value="1"/>
</dbReference>
<dbReference type="HAMAP" id="MF_00691">
    <property type="entry name" value="PxpA"/>
    <property type="match status" value="1"/>
</dbReference>
<dbReference type="EC" id="3.5.2.9" evidence="1"/>
<dbReference type="InterPro" id="IPR011330">
    <property type="entry name" value="Glyco_hydro/deAcase_b/a-brl"/>
</dbReference>
<dbReference type="Proteomes" id="UP000289193">
    <property type="component" value="Unassembled WGS sequence"/>
</dbReference>
<reference evidence="2 3" key="1">
    <citation type="submission" date="2017-10" db="EMBL/GenBank/DDBJ databases">
        <title>Genomics of the genus Arcobacter.</title>
        <authorList>
            <person name="Perez-Cataluna A."/>
            <person name="Figueras M.J."/>
        </authorList>
    </citation>
    <scope>NUCLEOTIDE SEQUENCE [LARGE SCALE GENOMIC DNA]</scope>
    <source>
        <strain evidence="2 3">CECT 7835</strain>
    </source>
</reference>
<keyword evidence="3" id="KW-1185">Reference proteome</keyword>
<dbReference type="NCBIfam" id="NF003814">
    <property type="entry name" value="PRK05406.1-3"/>
    <property type="match status" value="1"/>
</dbReference>
<comment type="function">
    <text evidence="1">Catalyzes the cleavage of 5-oxoproline to form L-glutamate coupled to the hydrolysis of ATP to ADP and inorganic phosphate.</text>
</comment>
<dbReference type="GO" id="GO:0005975">
    <property type="term" value="P:carbohydrate metabolic process"/>
    <property type="evidence" value="ECO:0007669"/>
    <property type="project" value="InterPro"/>
</dbReference>
<keyword evidence="1" id="KW-0378">Hydrolase</keyword>
<dbReference type="InterPro" id="IPR005501">
    <property type="entry name" value="LamB/YcsF/PxpA-like"/>
</dbReference>
<evidence type="ECO:0000256" key="1">
    <source>
        <dbReference type="HAMAP-Rule" id="MF_00691"/>
    </source>
</evidence>
<comment type="similarity">
    <text evidence="1">Belongs to the LamB/PxpA family.</text>
</comment>
<dbReference type="EMBL" id="PDKM01000001">
    <property type="protein sequence ID" value="RXK10921.1"/>
    <property type="molecule type" value="Genomic_DNA"/>
</dbReference>
<dbReference type="Gene3D" id="3.20.20.370">
    <property type="entry name" value="Glycoside hydrolase/deacetylase"/>
    <property type="match status" value="1"/>
</dbReference>
<dbReference type="PANTHER" id="PTHR30292">
    <property type="entry name" value="UNCHARACTERIZED PROTEIN YBGL-RELATED"/>
    <property type="match status" value="1"/>
</dbReference>
<dbReference type="GO" id="GO:0017168">
    <property type="term" value="F:5-oxoprolinase (ATP-hydrolyzing) activity"/>
    <property type="evidence" value="ECO:0007669"/>
    <property type="project" value="UniProtKB-UniRule"/>
</dbReference>
<dbReference type="GO" id="GO:0005524">
    <property type="term" value="F:ATP binding"/>
    <property type="evidence" value="ECO:0007669"/>
    <property type="project" value="UniProtKB-UniRule"/>
</dbReference>
<protein>
    <recommendedName>
        <fullName evidence="1">5-oxoprolinase subunit A</fullName>
        <shortName evidence="1">5-OPase subunit A</shortName>
        <ecNumber evidence="1">3.5.2.9</ecNumber>
    </recommendedName>
    <alternativeName>
        <fullName evidence="1">5-oxoprolinase (ATP-hydrolyzing) subunit A</fullName>
    </alternativeName>
</protein>
<sequence>MEGNEMNIRLNCDMGESFGIWKMGADEEIMPYISMANLACGFHASDPLTMNRSVELAKKHNVTIGAHPAYQDLVGFGRRTIQCTLGEIKSIILYQLGAISAFCKAHGTTVSYVKPHGALYNDMMKDENIFKAILSAISSYDKNIKLMILSNPNNEAYAYTAKMYSIDLIYEVFADRNYNDDGSLVSRMNPNAVIHDELLVIERIQNLKERGYLESINGHRLFLKADTVCVHGDGENALSFIQALQKVVS</sequence>
<gene>
    <name evidence="1" type="primary">pxpA</name>
    <name evidence="2" type="ORF">CRV05_00685</name>
</gene>
<comment type="caution">
    <text evidence="2">The sequence shown here is derived from an EMBL/GenBank/DDBJ whole genome shotgun (WGS) entry which is preliminary data.</text>
</comment>
<keyword evidence="1" id="KW-0547">Nucleotide-binding</keyword>
<name>A0AAX2ABR9_9BACT</name>
<accession>A0AAX2ABR9</accession>
<keyword evidence="1" id="KW-0067">ATP-binding</keyword>
<dbReference type="AlphaFoldDB" id="A0AAX2ABR9"/>
<dbReference type="RefSeq" id="WP_114838656.1">
    <property type="nucleotide sequence ID" value="NZ_CP031217.1"/>
</dbReference>
<proteinExistence type="inferred from homology"/>
<dbReference type="Pfam" id="PF03746">
    <property type="entry name" value="LamB_YcsF"/>
    <property type="match status" value="1"/>
</dbReference>
<evidence type="ECO:0000313" key="3">
    <source>
        <dbReference type="Proteomes" id="UP000289193"/>
    </source>
</evidence>
<dbReference type="NCBIfam" id="NF003816">
    <property type="entry name" value="PRK05406.1-5"/>
    <property type="match status" value="1"/>
</dbReference>
<organism evidence="2 3">
    <name type="scientific">Halarcobacter bivalviorum</name>
    <dbReference type="NCBI Taxonomy" id="663364"/>
    <lineage>
        <taxon>Bacteria</taxon>
        <taxon>Pseudomonadati</taxon>
        <taxon>Campylobacterota</taxon>
        <taxon>Epsilonproteobacteria</taxon>
        <taxon>Campylobacterales</taxon>
        <taxon>Arcobacteraceae</taxon>
        <taxon>Halarcobacter</taxon>
    </lineage>
</organism>
<dbReference type="SUPFAM" id="SSF88713">
    <property type="entry name" value="Glycoside hydrolase/deacetylase"/>
    <property type="match status" value="1"/>
</dbReference>
<comment type="catalytic activity">
    <reaction evidence="1">
        <text>5-oxo-L-proline + ATP + 2 H2O = L-glutamate + ADP + phosphate + H(+)</text>
        <dbReference type="Rhea" id="RHEA:10348"/>
        <dbReference type="ChEBI" id="CHEBI:15377"/>
        <dbReference type="ChEBI" id="CHEBI:15378"/>
        <dbReference type="ChEBI" id="CHEBI:29985"/>
        <dbReference type="ChEBI" id="CHEBI:30616"/>
        <dbReference type="ChEBI" id="CHEBI:43474"/>
        <dbReference type="ChEBI" id="CHEBI:58402"/>
        <dbReference type="ChEBI" id="CHEBI:456216"/>
        <dbReference type="EC" id="3.5.2.9"/>
    </reaction>
</comment>
<comment type="subunit">
    <text evidence="1">Forms a complex composed of PxpA, PxpB and PxpC.</text>
</comment>
<dbReference type="CDD" id="cd10787">
    <property type="entry name" value="LamB_YcsF_like"/>
    <property type="match status" value="1"/>
</dbReference>